<keyword evidence="2" id="KW-0813">Transport</keyword>
<dbReference type="Gene3D" id="1.20.1250.20">
    <property type="entry name" value="MFS general substrate transporter like domains"/>
    <property type="match status" value="1"/>
</dbReference>
<feature type="transmembrane region" description="Helical" evidence="7">
    <location>
        <begin position="218"/>
        <end position="234"/>
    </location>
</feature>
<dbReference type="InterPro" id="IPR005829">
    <property type="entry name" value="Sugar_transporter_CS"/>
</dbReference>
<evidence type="ECO:0000256" key="4">
    <source>
        <dbReference type="ARBA" id="ARBA00022692"/>
    </source>
</evidence>
<evidence type="ECO:0000313" key="12">
    <source>
        <dbReference type="Proteomes" id="UP000319578"/>
    </source>
</evidence>
<dbReference type="RefSeq" id="WP_049738269.1">
    <property type="nucleotide sequence ID" value="NZ_BJON01000026.1"/>
</dbReference>
<dbReference type="Pfam" id="PF07690">
    <property type="entry name" value="MFS_1"/>
    <property type="match status" value="1"/>
</dbReference>
<reference evidence="11" key="1">
    <citation type="submission" date="2015-07" db="EMBL/GenBank/DDBJ databases">
        <title>Genome sequencing project for genomic taxonomy and phylogenomics of Bacillus-like bacteria.</title>
        <authorList>
            <person name="Liu B."/>
            <person name="Wang J."/>
            <person name="Zhu Y."/>
            <person name="Liu G."/>
            <person name="Chen Q."/>
            <person name="Chen Z."/>
            <person name="Lan J."/>
            <person name="Che J."/>
            <person name="Ge C."/>
            <person name="Shi H."/>
            <person name="Pan Z."/>
            <person name="Liu X."/>
        </authorList>
    </citation>
    <scope>NUCLEOTIDE SEQUENCE [LARGE SCALE GENOMIC DNA]</scope>
    <source>
        <strain evidence="11">DSM 9887</strain>
    </source>
</reference>
<comment type="caution">
    <text evidence="10">The sequence shown here is derived from an EMBL/GenBank/DDBJ whole genome shotgun (WGS) entry which is preliminary data.</text>
</comment>
<dbReference type="OrthoDB" id="8952229at2"/>
<evidence type="ECO:0000256" key="5">
    <source>
        <dbReference type="ARBA" id="ARBA00022989"/>
    </source>
</evidence>
<name>A0A0K9YU45_9BACL</name>
<organism evidence="10 11">
    <name type="scientific">Brevibacillus reuszeri</name>
    <dbReference type="NCBI Taxonomy" id="54915"/>
    <lineage>
        <taxon>Bacteria</taxon>
        <taxon>Bacillati</taxon>
        <taxon>Bacillota</taxon>
        <taxon>Bacilli</taxon>
        <taxon>Bacillales</taxon>
        <taxon>Paenibacillaceae</taxon>
        <taxon>Brevibacillus</taxon>
    </lineage>
</organism>
<feature type="transmembrane region" description="Helical" evidence="7">
    <location>
        <begin position="103"/>
        <end position="119"/>
    </location>
</feature>
<dbReference type="SUPFAM" id="SSF103473">
    <property type="entry name" value="MFS general substrate transporter"/>
    <property type="match status" value="1"/>
</dbReference>
<dbReference type="PROSITE" id="PS00216">
    <property type="entry name" value="SUGAR_TRANSPORT_1"/>
    <property type="match status" value="1"/>
</dbReference>
<evidence type="ECO:0000256" key="7">
    <source>
        <dbReference type="SAM" id="Phobius"/>
    </source>
</evidence>
<dbReference type="STRING" id="54915.ADS79_09925"/>
<feature type="transmembrane region" description="Helical" evidence="7">
    <location>
        <begin position="254"/>
        <end position="271"/>
    </location>
</feature>
<keyword evidence="6 7" id="KW-0472">Membrane</keyword>
<gene>
    <name evidence="10" type="ORF">ADS79_09925</name>
    <name evidence="9" type="ORF">BRE01_58740</name>
</gene>
<keyword evidence="4 7" id="KW-0812">Transmembrane</keyword>
<feature type="transmembrane region" description="Helical" evidence="7">
    <location>
        <begin position="14"/>
        <end position="37"/>
    </location>
</feature>
<keyword evidence="5 7" id="KW-1133">Transmembrane helix</keyword>
<dbReference type="EMBL" id="LGIQ01000007">
    <property type="protein sequence ID" value="KNB72223.1"/>
    <property type="molecule type" value="Genomic_DNA"/>
</dbReference>
<dbReference type="CDD" id="cd17329">
    <property type="entry name" value="MFS_MdtH_MDR_like"/>
    <property type="match status" value="1"/>
</dbReference>
<reference evidence="10" key="2">
    <citation type="submission" date="2015-07" db="EMBL/GenBank/DDBJ databases">
        <title>MeaNS - Measles Nucleotide Surveillance Program.</title>
        <authorList>
            <person name="Tran T."/>
            <person name="Druce J."/>
        </authorList>
    </citation>
    <scope>NUCLEOTIDE SEQUENCE</scope>
    <source>
        <strain evidence="10">DSM 9887</strain>
    </source>
</reference>
<dbReference type="PANTHER" id="PTHR43414">
    <property type="entry name" value="MULTIDRUG RESISTANCE PROTEIN MDTG"/>
    <property type="match status" value="1"/>
</dbReference>
<comment type="subcellular location">
    <subcellularLocation>
        <location evidence="1">Cell membrane</location>
        <topology evidence="1">Multi-pass membrane protein</topology>
    </subcellularLocation>
</comment>
<evidence type="ECO:0000256" key="6">
    <source>
        <dbReference type="ARBA" id="ARBA00023136"/>
    </source>
</evidence>
<dbReference type="InterPro" id="IPR011701">
    <property type="entry name" value="MFS"/>
</dbReference>
<evidence type="ECO:0000259" key="8">
    <source>
        <dbReference type="PROSITE" id="PS50850"/>
    </source>
</evidence>
<keyword evidence="12" id="KW-1185">Reference proteome</keyword>
<dbReference type="InterPro" id="IPR020846">
    <property type="entry name" value="MFS_dom"/>
</dbReference>
<feature type="transmembrane region" description="Helical" evidence="7">
    <location>
        <begin position="49"/>
        <end position="69"/>
    </location>
</feature>
<protein>
    <submittedName>
        <fullName evidence="9">MFS transporter</fullName>
    </submittedName>
    <submittedName>
        <fullName evidence="10">Membrane protein</fullName>
    </submittedName>
</protein>
<feature type="transmembrane region" description="Helical" evidence="7">
    <location>
        <begin position="308"/>
        <end position="331"/>
    </location>
</feature>
<dbReference type="Proteomes" id="UP000319578">
    <property type="component" value="Unassembled WGS sequence"/>
</dbReference>
<dbReference type="AlphaFoldDB" id="A0A0K9YU45"/>
<feature type="transmembrane region" description="Helical" evidence="7">
    <location>
        <begin position="167"/>
        <end position="188"/>
    </location>
</feature>
<dbReference type="PANTHER" id="PTHR43414:SF1">
    <property type="entry name" value="PEPTIDE PERMEASE"/>
    <property type="match status" value="1"/>
</dbReference>
<dbReference type="InterPro" id="IPR036259">
    <property type="entry name" value="MFS_trans_sf"/>
</dbReference>
<dbReference type="PROSITE" id="PS50850">
    <property type="entry name" value="MFS"/>
    <property type="match status" value="1"/>
</dbReference>
<keyword evidence="3" id="KW-1003">Cell membrane</keyword>
<evidence type="ECO:0000313" key="9">
    <source>
        <dbReference type="EMBL" id="GED72172.1"/>
    </source>
</evidence>
<evidence type="ECO:0000313" key="11">
    <source>
        <dbReference type="Proteomes" id="UP000036834"/>
    </source>
</evidence>
<evidence type="ECO:0000256" key="3">
    <source>
        <dbReference type="ARBA" id="ARBA00022475"/>
    </source>
</evidence>
<dbReference type="Proteomes" id="UP000036834">
    <property type="component" value="Unassembled WGS sequence"/>
</dbReference>
<dbReference type="GO" id="GO:0005886">
    <property type="term" value="C:plasma membrane"/>
    <property type="evidence" value="ECO:0007669"/>
    <property type="project" value="UniProtKB-SubCell"/>
</dbReference>
<feature type="domain" description="Major facilitator superfamily (MFS) profile" evidence="8">
    <location>
        <begin position="1"/>
        <end position="396"/>
    </location>
</feature>
<feature type="transmembrane region" description="Helical" evidence="7">
    <location>
        <begin position="352"/>
        <end position="380"/>
    </location>
</feature>
<feature type="transmembrane region" description="Helical" evidence="7">
    <location>
        <begin position="81"/>
        <end position="97"/>
    </location>
</feature>
<dbReference type="GO" id="GO:0022857">
    <property type="term" value="F:transmembrane transporter activity"/>
    <property type="evidence" value="ECO:0007669"/>
    <property type="project" value="InterPro"/>
</dbReference>
<accession>A0A0K9YU45</accession>
<evidence type="ECO:0000256" key="1">
    <source>
        <dbReference type="ARBA" id="ARBA00004651"/>
    </source>
</evidence>
<dbReference type="PATRIC" id="fig|54915.3.peg.907"/>
<dbReference type="EMBL" id="BJON01000026">
    <property type="protein sequence ID" value="GED72172.1"/>
    <property type="molecule type" value="Genomic_DNA"/>
</dbReference>
<evidence type="ECO:0000256" key="2">
    <source>
        <dbReference type="ARBA" id="ARBA00022448"/>
    </source>
</evidence>
<reference evidence="9 12" key="3">
    <citation type="submission" date="2019-06" db="EMBL/GenBank/DDBJ databases">
        <title>Whole genome shotgun sequence of Brevibacillus reuszeri NBRC 15719.</title>
        <authorList>
            <person name="Hosoyama A."/>
            <person name="Uohara A."/>
            <person name="Ohji S."/>
            <person name="Ichikawa N."/>
        </authorList>
    </citation>
    <scope>NUCLEOTIDE SEQUENCE [LARGE SCALE GENOMIC DNA]</scope>
    <source>
        <strain evidence="9 12">NBRC 15719</strain>
    </source>
</reference>
<evidence type="ECO:0000313" key="10">
    <source>
        <dbReference type="EMBL" id="KNB72223.1"/>
    </source>
</evidence>
<feature type="transmembrane region" description="Helical" evidence="7">
    <location>
        <begin position="140"/>
        <end position="161"/>
    </location>
</feature>
<sequence length="411" mass="44585">MSWLRTRLQEFHPIVWSLVVGTVFVRAASSMSMPFLFLYLSNNTDMDLAMIGLTIGAGPLAGTIGGFIAGTLSDRIGRRRVMLGALYVWTLVFVGFALSKNPMVLLLLNMAGGLCRSFYEPVSQALMADVTPPEKRFRVFSLRYTAINVGVAVGPIAGAVLAKTSVALPFMITAIIYLFYVISLQGLLNKFGIKQIEGQKKETVTFGKAFSVVVKDKAFRLYMIAGVLGAVGYSQMSSTLAKFAEMTVVNGTELFAILMSVNAVVVVLMQLPLTSWAEKKTPLTAIFVGNVMYALGDIGYAFASSWLIFIIAMVLFTFGEILTFTAGDVLIDRMAPEEMRGSYYGAKSFSNLGQFIGPWMGGILLAAYGGTTLFLIVAAFSMVSTAFQWAGQRVYLASTGKSLNYSRADSL</sequence>
<proteinExistence type="predicted"/>